<keyword evidence="1" id="KW-1133">Transmembrane helix</keyword>
<protein>
    <submittedName>
        <fullName evidence="2">Uncharacterized protein</fullName>
    </submittedName>
</protein>
<reference evidence="2" key="1">
    <citation type="journal article" date="2021" name="PeerJ">
        <title>Extensive microbial diversity within the chicken gut microbiome revealed by metagenomics and culture.</title>
        <authorList>
            <person name="Gilroy R."/>
            <person name="Ravi A."/>
            <person name="Getino M."/>
            <person name="Pursley I."/>
            <person name="Horton D.L."/>
            <person name="Alikhan N.F."/>
            <person name="Baker D."/>
            <person name="Gharbi K."/>
            <person name="Hall N."/>
            <person name="Watson M."/>
            <person name="Adriaenssens E.M."/>
            <person name="Foster-Nyarko E."/>
            <person name="Jarju S."/>
            <person name="Secka A."/>
            <person name="Antonio M."/>
            <person name="Oren A."/>
            <person name="Chaudhuri R.R."/>
            <person name="La Ragione R."/>
            <person name="Hildebrand F."/>
            <person name="Pallen M.J."/>
        </authorList>
    </citation>
    <scope>NUCLEOTIDE SEQUENCE</scope>
    <source>
        <strain evidence="2">1719</strain>
    </source>
</reference>
<keyword evidence="1" id="KW-0812">Transmembrane</keyword>
<proteinExistence type="predicted"/>
<dbReference type="Proteomes" id="UP000824156">
    <property type="component" value="Unassembled WGS sequence"/>
</dbReference>
<organism evidence="2 3">
    <name type="scientific">Candidatus Sphingobacterium stercoripullorum</name>
    <dbReference type="NCBI Taxonomy" id="2838759"/>
    <lineage>
        <taxon>Bacteria</taxon>
        <taxon>Pseudomonadati</taxon>
        <taxon>Bacteroidota</taxon>
        <taxon>Sphingobacteriia</taxon>
        <taxon>Sphingobacteriales</taxon>
        <taxon>Sphingobacteriaceae</taxon>
        <taxon>Sphingobacterium</taxon>
    </lineage>
</organism>
<dbReference type="EMBL" id="DXEZ01000289">
    <property type="protein sequence ID" value="HIX55412.1"/>
    <property type="molecule type" value="Genomic_DNA"/>
</dbReference>
<evidence type="ECO:0000313" key="3">
    <source>
        <dbReference type="Proteomes" id="UP000824156"/>
    </source>
</evidence>
<comment type="caution">
    <text evidence="2">The sequence shown here is derived from an EMBL/GenBank/DDBJ whole genome shotgun (WGS) entry which is preliminary data.</text>
</comment>
<accession>A0A9D1WBS3</accession>
<feature type="transmembrane region" description="Helical" evidence="1">
    <location>
        <begin position="12"/>
        <end position="31"/>
    </location>
</feature>
<name>A0A9D1WBS3_9SPHI</name>
<reference evidence="2" key="2">
    <citation type="submission" date="2021-04" db="EMBL/GenBank/DDBJ databases">
        <authorList>
            <person name="Gilroy R."/>
        </authorList>
    </citation>
    <scope>NUCLEOTIDE SEQUENCE</scope>
    <source>
        <strain evidence="2">1719</strain>
    </source>
</reference>
<dbReference type="AlphaFoldDB" id="A0A9D1WBS3"/>
<keyword evidence="1" id="KW-0472">Membrane</keyword>
<gene>
    <name evidence="2" type="ORF">H9853_10315</name>
</gene>
<sequence length="181" mass="20654">MFDNQNNIIGETLRISLLIYTLFASILIVGCKAGGGNNKSSTSKHDINNNLTVNESVFKDRANLRYTRPLFDILDITREKEFLYVKIKGGSEAPDDYQFFWDGELIEVHPLTCNLLIKYKGEIQEYSSDRLSWVKIDISHIIKQGDKKPLQFVVYNASKNQVKILTPKGEIFNSKGTVFNN</sequence>
<evidence type="ECO:0000313" key="2">
    <source>
        <dbReference type="EMBL" id="HIX55412.1"/>
    </source>
</evidence>
<evidence type="ECO:0000256" key="1">
    <source>
        <dbReference type="SAM" id="Phobius"/>
    </source>
</evidence>